<keyword evidence="2" id="KW-1185">Reference proteome</keyword>
<gene>
    <name evidence="1" type="ORF">BaRGS_00000676</name>
</gene>
<sequence>MWQHSGTSCLTALLHNGRTRRRCWVMAMEPLWAGADFFKVQWAGFVCGPQSLCSASFTCHSNPPTRLLFQFPAVHPSPGRPAQLEVRNVMSLRPQPLWASVLALMYPSSVSH</sequence>
<comment type="caution">
    <text evidence="1">The sequence shown here is derived from an EMBL/GenBank/DDBJ whole genome shotgun (WGS) entry which is preliminary data.</text>
</comment>
<dbReference type="Proteomes" id="UP001519460">
    <property type="component" value="Unassembled WGS sequence"/>
</dbReference>
<proteinExistence type="predicted"/>
<accession>A0ABD0M8J0</accession>
<dbReference type="EMBL" id="JACVVK020000003">
    <property type="protein sequence ID" value="KAK7507711.1"/>
    <property type="molecule type" value="Genomic_DNA"/>
</dbReference>
<evidence type="ECO:0000313" key="1">
    <source>
        <dbReference type="EMBL" id="KAK7507711.1"/>
    </source>
</evidence>
<name>A0ABD0M8J0_9CAEN</name>
<dbReference type="AlphaFoldDB" id="A0ABD0M8J0"/>
<protein>
    <submittedName>
        <fullName evidence="1">Uncharacterized protein</fullName>
    </submittedName>
</protein>
<evidence type="ECO:0000313" key="2">
    <source>
        <dbReference type="Proteomes" id="UP001519460"/>
    </source>
</evidence>
<reference evidence="1 2" key="1">
    <citation type="journal article" date="2023" name="Sci. Data">
        <title>Genome assembly of the Korean intertidal mud-creeper Batillaria attramentaria.</title>
        <authorList>
            <person name="Patra A.K."/>
            <person name="Ho P.T."/>
            <person name="Jun S."/>
            <person name="Lee S.J."/>
            <person name="Kim Y."/>
            <person name="Won Y.J."/>
        </authorList>
    </citation>
    <scope>NUCLEOTIDE SEQUENCE [LARGE SCALE GENOMIC DNA]</scope>
    <source>
        <strain evidence="1">Wonlab-2016</strain>
    </source>
</reference>
<organism evidence="1 2">
    <name type="scientific">Batillaria attramentaria</name>
    <dbReference type="NCBI Taxonomy" id="370345"/>
    <lineage>
        <taxon>Eukaryota</taxon>
        <taxon>Metazoa</taxon>
        <taxon>Spiralia</taxon>
        <taxon>Lophotrochozoa</taxon>
        <taxon>Mollusca</taxon>
        <taxon>Gastropoda</taxon>
        <taxon>Caenogastropoda</taxon>
        <taxon>Sorbeoconcha</taxon>
        <taxon>Cerithioidea</taxon>
        <taxon>Batillariidae</taxon>
        <taxon>Batillaria</taxon>
    </lineage>
</organism>